<reference evidence="2 3" key="1">
    <citation type="submission" date="2022-11" db="EMBL/GenBank/DDBJ databases">
        <title>Whole genome sequence of Eschrichtius robustus ER-17-0199.</title>
        <authorList>
            <person name="Bruniche-Olsen A."/>
            <person name="Black A.N."/>
            <person name="Fields C.J."/>
            <person name="Walden K."/>
            <person name="Dewoody J.A."/>
        </authorList>
    </citation>
    <scope>NUCLEOTIDE SEQUENCE [LARGE SCALE GENOMIC DNA]</scope>
    <source>
        <strain evidence="2">ER-17-0199</strain>
        <tissue evidence="2">Blubber</tissue>
    </source>
</reference>
<sequence>MVFEVGFEPALEERRSCTEKTTQVSEEQFAFDSLTSGPCFHLLETEAACTLAPTALSAFEHDVGMSVPDPQLGPPVQTAVQTRQDLVDEGQCVEAGGPGAVGGLVAVDHGVDPSGQSQPGMQRAGLVSQGGFEPWEEGGASVPSAVHGAWHTGGPVPPEEPAGPWPVLLELHLAPGCSLSVHSQSQGPSFCERPFCLCHVEEAEPGWPAFPDEIAGTFRRVLVATLRPPEGPPHALAADTRAYALVQGALWKMRTVQVGSAVWEKPTDGGGNAKRWAHTGTHILFVAQLPGEICTITNFIYEDVKKPQHREDSSAAQRKMISACQAPGLGCSSGRHARLQRPSAPSRAGVAD</sequence>
<evidence type="ECO:0000256" key="1">
    <source>
        <dbReference type="SAM" id="MobiDB-lite"/>
    </source>
</evidence>
<dbReference type="EMBL" id="JAIQCJ010001017">
    <property type="protein sequence ID" value="KAJ8793108.1"/>
    <property type="molecule type" value="Genomic_DNA"/>
</dbReference>
<dbReference type="Proteomes" id="UP001159641">
    <property type="component" value="Unassembled WGS sequence"/>
</dbReference>
<accession>A0AB34HPV4</accession>
<organism evidence="2 3">
    <name type="scientific">Eschrichtius robustus</name>
    <name type="common">California gray whale</name>
    <name type="synonym">Eschrichtius gibbosus</name>
    <dbReference type="NCBI Taxonomy" id="9764"/>
    <lineage>
        <taxon>Eukaryota</taxon>
        <taxon>Metazoa</taxon>
        <taxon>Chordata</taxon>
        <taxon>Craniata</taxon>
        <taxon>Vertebrata</taxon>
        <taxon>Euteleostomi</taxon>
        <taxon>Mammalia</taxon>
        <taxon>Eutheria</taxon>
        <taxon>Laurasiatheria</taxon>
        <taxon>Artiodactyla</taxon>
        <taxon>Whippomorpha</taxon>
        <taxon>Cetacea</taxon>
        <taxon>Mysticeti</taxon>
        <taxon>Eschrichtiidae</taxon>
        <taxon>Eschrichtius</taxon>
    </lineage>
</organism>
<feature type="region of interest" description="Disordered" evidence="1">
    <location>
        <begin position="331"/>
        <end position="352"/>
    </location>
</feature>
<gene>
    <name evidence="2" type="ORF">J1605_003785</name>
</gene>
<protein>
    <submittedName>
        <fullName evidence="2">Uncharacterized protein</fullName>
    </submittedName>
</protein>
<dbReference type="AlphaFoldDB" id="A0AB34HPV4"/>
<name>A0AB34HPV4_ESCRO</name>
<keyword evidence="3" id="KW-1185">Reference proteome</keyword>
<evidence type="ECO:0000313" key="3">
    <source>
        <dbReference type="Proteomes" id="UP001159641"/>
    </source>
</evidence>
<proteinExistence type="predicted"/>
<evidence type="ECO:0000313" key="2">
    <source>
        <dbReference type="EMBL" id="KAJ8793108.1"/>
    </source>
</evidence>
<comment type="caution">
    <text evidence="2">The sequence shown here is derived from an EMBL/GenBank/DDBJ whole genome shotgun (WGS) entry which is preliminary data.</text>
</comment>